<feature type="domain" description="NAD(P)-binding" evidence="4">
    <location>
        <begin position="11"/>
        <end position="312"/>
    </location>
</feature>
<evidence type="ECO:0000313" key="5">
    <source>
        <dbReference type="EMBL" id="CAB4335464.1"/>
    </source>
</evidence>
<organism evidence="9">
    <name type="scientific">freshwater metagenome</name>
    <dbReference type="NCBI Taxonomy" id="449393"/>
    <lineage>
        <taxon>unclassified sequences</taxon>
        <taxon>metagenomes</taxon>
        <taxon>ecological metagenomes</taxon>
    </lineage>
</organism>
<dbReference type="Gene3D" id="3.40.50.720">
    <property type="entry name" value="NAD(P)-binding Rossmann-like Domain"/>
    <property type="match status" value="1"/>
</dbReference>
<dbReference type="EMBL" id="CAEZYM010000001">
    <property type="protein sequence ID" value="CAB4716417.1"/>
    <property type="molecule type" value="Genomic_DNA"/>
</dbReference>
<comment type="cofactor">
    <cofactor evidence="1">
        <name>NAD(+)</name>
        <dbReference type="ChEBI" id="CHEBI:57540"/>
    </cofactor>
</comment>
<dbReference type="GO" id="GO:0009225">
    <property type="term" value="P:nucleotide-sugar metabolic process"/>
    <property type="evidence" value="ECO:0007669"/>
    <property type="project" value="InterPro"/>
</dbReference>
<accession>A0A6J6ZZH9</accession>
<evidence type="ECO:0000313" key="11">
    <source>
        <dbReference type="EMBL" id="CAB4934323.1"/>
    </source>
</evidence>
<evidence type="ECO:0000313" key="7">
    <source>
        <dbReference type="EMBL" id="CAB4716417.1"/>
    </source>
</evidence>
<dbReference type="InterPro" id="IPR036291">
    <property type="entry name" value="NAD(P)-bd_dom_sf"/>
</dbReference>
<dbReference type="Pfam" id="PF16363">
    <property type="entry name" value="GDP_Man_Dehyd"/>
    <property type="match status" value="1"/>
</dbReference>
<name>A0A6J6ZZH9_9ZZZZ</name>
<dbReference type="EMBL" id="CAFABH010000007">
    <property type="protein sequence ID" value="CAB4826023.1"/>
    <property type="molecule type" value="Genomic_DNA"/>
</dbReference>
<reference evidence="9" key="1">
    <citation type="submission" date="2020-05" db="EMBL/GenBank/DDBJ databases">
        <authorList>
            <person name="Chiriac C."/>
            <person name="Salcher M."/>
            <person name="Ghai R."/>
            <person name="Kavagutti S V."/>
        </authorList>
    </citation>
    <scope>NUCLEOTIDE SEQUENCE</scope>
</reference>
<dbReference type="EMBL" id="CAFBLD010000001">
    <property type="protein sequence ID" value="CAB4855496.1"/>
    <property type="molecule type" value="Genomic_DNA"/>
</dbReference>
<evidence type="ECO:0000313" key="10">
    <source>
        <dbReference type="EMBL" id="CAB4855496.1"/>
    </source>
</evidence>
<evidence type="ECO:0000256" key="3">
    <source>
        <dbReference type="ARBA" id="ARBA00023239"/>
    </source>
</evidence>
<evidence type="ECO:0000259" key="4">
    <source>
        <dbReference type="Pfam" id="PF16363"/>
    </source>
</evidence>
<dbReference type="EMBL" id="CAEZZW010000003">
    <property type="protein sequence ID" value="CAB4778947.1"/>
    <property type="molecule type" value="Genomic_DNA"/>
</dbReference>
<protein>
    <submittedName>
        <fullName evidence="9">Unannotated protein</fullName>
    </submittedName>
</protein>
<dbReference type="Gene3D" id="3.90.25.10">
    <property type="entry name" value="UDP-galactose 4-epimerase, domain 1"/>
    <property type="match status" value="1"/>
</dbReference>
<evidence type="ECO:0000313" key="12">
    <source>
        <dbReference type="EMBL" id="CAB4968406.1"/>
    </source>
</evidence>
<dbReference type="CDD" id="cd05246">
    <property type="entry name" value="dTDP_GD_SDR_e"/>
    <property type="match status" value="1"/>
</dbReference>
<dbReference type="EMBL" id="CAEZXO010000004">
    <property type="protein sequence ID" value="CAB4692742.1"/>
    <property type="molecule type" value="Genomic_DNA"/>
</dbReference>
<proteinExistence type="predicted"/>
<dbReference type="SUPFAM" id="SSF51735">
    <property type="entry name" value="NAD(P)-binding Rossmann-fold domains"/>
    <property type="match status" value="1"/>
</dbReference>
<dbReference type="EMBL" id="CAFBNH010000001">
    <property type="protein sequence ID" value="CAB4934323.1"/>
    <property type="molecule type" value="Genomic_DNA"/>
</dbReference>
<dbReference type="InterPro" id="IPR016040">
    <property type="entry name" value="NAD(P)-bd_dom"/>
</dbReference>
<evidence type="ECO:0000256" key="2">
    <source>
        <dbReference type="ARBA" id="ARBA00023027"/>
    </source>
</evidence>
<keyword evidence="2" id="KW-0520">NAD</keyword>
<dbReference type="AlphaFoldDB" id="A0A6J6ZZH9"/>
<dbReference type="EMBL" id="CAFBOC010000001">
    <property type="protein sequence ID" value="CAB4968406.1"/>
    <property type="molecule type" value="Genomic_DNA"/>
</dbReference>
<evidence type="ECO:0000313" key="9">
    <source>
        <dbReference type="EMBL" id="CAB4826023.1"/>
    </source>
</evidence>
<evidence type="ECO:0000313" key="13">
    <source>
        <dbReference type="EMBL" id="CAB5072270.1"/>
    </source>
</evidence>
<keyword evidence="3" id="KW-0456">Lyase</keyword>
<evidence type="ECO:0000313" key="6">
    <source>
        <dbReference type="EMBL" id="CAB4692742.1"/>
    </source>
</evidence>
<dbReference type="PANTHER" id="PTHR43000">
    <property type="entry name" value="DTDP-D-GLUCOSE 4,6-DEHYDRATASE-RELATED"/>
    <property type="match status" value="1"/>
</dbReference>
<gene>
    <name evidence="6" type="ORF">UFOPK2510_00806</name>
    <name evidence="7" type="ORF">UFOPK2718_00158</name>
    <name evidence="8" type="ORF">UFOPK2936_00746</name>
    <name evidence="9" type="ORF">UFOPK3174_00546</name>
    <name evidence="10" type="ORF">UFOPK3328_00077</name>
    <name evidence="11" type="ORF">UFOPK3779_00077</name>
    <name evidence="12" type="ORF">UFOPK3913_00103</name>
    <name evidence="5" type="ORF">UFOPK4107_00562</name>
    <name evidence="13" type="ORF">UFOPK4403_00750</name>
</gene>
<dbReference type="GO" id="GO:0008460">
    <property type="term" value="F:dTDP-glucose 4,6-dehydratase activity"/>
    <property type="evidence" value="ECO:0007669"/>
    <property type="project" value="InterPro"/>
</dbReference>
<sequence>MEDNSKFKRLLVTGGAGFIGSEYVRSSLSGTLYGGKPEKITVVDSLTYAGNKKRLSEVWDNKEFAFVQADVRDQGVISELIDAHDVVIHFAAESHVDRSIENSQDFIETNVLGTHRVLHAAREFNKTVVLISTDEVYGSINEGAANEQTILNPSSPYSASKASADLLALSFVTTYGLDVRVTRCVNNYGKYQDLEKLIPKIVHNLRSGLKIPLYGTGLNVRDWIHTKDHCDAIARVLHIGAPGEIYNIGGDESYSNIELAYILLSYFNLEKDQIEFVQDRLGHDMRYAVDSSKIKSQLDWKPRHRLTDSISEIEKGIVFLS</sequence>
<evidence type="ECO:0000313" key="8">
    <source>
        <dbReference type="EMBL" id="CAB4778947.1"/>
    </source>
</evidence>
<dbReference type="EMBL" id="CAESAE010000003">
    <property type="protein sequence ID" value="CAB4335464.1"/>
    <property type="molecule type" value="Genomic_DNA"/>
</dbReference>
<dbReference type="NCBIfam" id="TIGR01181">
    <property type="entry name" value="dTDP_gluc_dehyt"/>
    <property type="match status" value="1"/>
</dbReference>
<dbReference type="InterPro" id="IPR005888">
    <property type="entry name" value="dTDP_Gluc_deHydtase"/>
</dbReference>
<evidence type="ECO:0000256" key="1">
    <source>
        <dbReference type="ARBA" id="ARBA00001911"/>
    </source>
</evidence>
<dbReference type="EMBL" id="CAFBQX010000003">
    <property type="protein sequence ID" value="CAB5072270.1"/>
    <property type="molecule type" value="Genomic_DNA"/>
</dbReference>